<feature type="signal peptide" evidence="2">
    <location>
        <begin position="1"/>
        <end position="18"/>
    </location>
</feature>
<keyword evidence="1" id="KW-0472">Membrane</keyword>
<evidence type="ECO:0000256" key="1">
    <source>
        <dbReference type="SAM" id="Phobius"/>
    </source>
</evidence>
<feature type="transmembrane region" description="Helical" evidence="1">
    <location>
        <begin position="166"/>
        <end position="185"/>
    </location>
</feature>
<name>A0A7S2VYP1_9STRA</name>
<protein>
    <submittedName>
        <fullName evidence="3">Uncharacterized protein</fullName>
    </submittedName>
</protein>
<feature type="chain" id="PRO_5031554311" evidence="2">
    <location>
        <begin position="19"/>
        <end position="221"/>
    </location>
</feature>
<keyword evidence="1" id="KW-0812">Transmembrane</keyword>
<reference evidence="3" key="1">
    <citation type="submission" date="2021-01" db="EMBL/GenBank/DDBJ databases">
        <authorList>
            <person name="Corre E."/>
            <person name="Pelletier E."/>
            <person name="Niang G."/>
            <person name="Scheremetjew M."/>
            <person name="Finn R."/>
            <person name="Kale V."/>
            <person name="Holt S."/>
            <person name="Cochrane G."/>
            <person name="Meng A."/>
            <person name="Brown T."/>
            <person name="Cohen L."/>
        </authorList>
    </citation>
    <scope>NUCLEOTIDE SEQUENCE</scope>
    <source>
        <strain evidence="3">CCMP1452</strain>
    </source>
</reference>
<organism evidence="3">
    <name type="scientific">Eucampia antarctica</name>
    <dbReference type="NCBI Taxonomy" id="49252"/>
    <lineage>
        <taxon>Eukaryota</taxon>
        <taxon>Sar</taxon>
        <taxon>Stramenopiles</taxon>
        <taxon>Ochrophyta</taxon>
        <taxon>Bacillariophyta</taxon>
        <taxon>Mediophyceae</taxon>
        <taxon>Biddulphiophycidae</taxon>
        <taxon>Hemiaulales</taxon>
        <taxon>Hemiaulaceae</taxon>
        <taxon>Eucampia</taxon>
    </lineage>
</organism>
<accession>A0A7S2VYP1</accession>
<keyword evidence="2" id="KW-0732">Signal</keyword>
<sequence>MVKVAALTCALIVGGASAFAPSTSVPSDTRATLDPLYENFGLNFAEDQAENTPDVILGEANYKQWVDEIQDNSFLNRRYNVLRRVRELDIIGKTAELGILSKLENLGLDLETTEKLLPFLEESGALTIAGNNQQLLVNGIAPLLIEPAPYILPAIAVLLEKGPSAFYALGAATLGLQVLIVTTHAEIPLTGLGLSALSGALLIPATGIFAVAGVALASLKK</sequence>
<dbReference type="AlphaFoldDB" id="A0A7S2VYP1"/>
<evidence type="ECO:0000256" key="2">
    <source>
        <dbReference type="SAM" id="SignalP"/>
    </source>
</evidence>
<proteinExistence type="predicted"/>
<evidence type="ECO:0000313" key="3">
    <source>
        <dbReference type="EMBL" id="CAD9657018.1"/>
    </source>
</evidence>
<feature type="transmembrane region" description="Helical" evidence="1">
    <location>
        <begin position="197"/>
        <end position="219"/>
    </location>
</feature>
<keyword evidence="1" id="KW-1133">Transmembrane helix</keyword>
<dbReference type="EMBL" id="HBHI01001653">
    <property type="protein sequence ID" value="CAD9657018.1"/>
    <property type="molecule type" value="Transcribed_RNA"/>
</dbReference>
<gene>
    <name evidence="3" type="ORF">EANT1437_LOCUS817</name>
</gene>